<dbReference type="InterPro" id="IPR036390">
    <property type="entry name" value="WH_DNA-bd_sf"/>
</dbReference>
<dbReference type="EMBL" id="LXLT01000040">
    <property type="protein sequence ID" value="OFD77738.1"/>
    <property type="molecule type" value="Genomic_DNA"/>
</dbReference>
<gene>
    <name evidence="5" type="ORF">BWGOE8_30980</name>
</gene>
<keyword evidence="3" id="KW-0804">Transcription</keyword>
<dbReference type="PATRIC" id="fig|86662.25.peg.3159"/>
<evidence type="ECO:0000259" key="4">
    <source>
        <dbReference type="PROSITE" id="PS50995"/>
    </source>
</evidence>
<dbReference type="Pfam" id="PF01047">
    <property type="entry name" value="MarR"/>
    <property type="match status" value="1"/>
</dbReference>
<organism evidence="5 6">
    <name type="scientific">Bacillus mycoides</name>
    <dbReference type="NCBI Taxonomy" id="1405"/>
    <lineage>
        <taxon>Bacteria</taxon>
        <taxon>Bacillati</taxon>
        <taxon>Bacillota</taxon>
        <taxon>Bacilli</taxon>
        <taxon>Bacillales</taxon>
        <taxon>Bacillaceae</taxon>
        <taxon>Bacillus</taxon>
        <taxon>Bacillus cereus group</taxon>
    </lineage>
</organism>
<sequence>MRYHLEEFCGFSIHRTDLGLKNYYKEILAPFDITPDQWVIMMILWEKDGITQKEIAEKAYRDETTVGRMIYNLEKKGFIQRLQDKKDRRFLRVYVTEKGIEIKSEVYSVGIESEKKVTQGLSEEELIFLNEILYKIFKNSM</sequence>
<accession>A0A1E8B654</accession>
<dbReference type="RefSeq" id="WP_070143893.1">
    <property type="nucleotide sequence ID" value="NZ_LXLT01000040.1"/>
</dbReference>
<dbReference type="AlphaFoldDB" id="A0A1E8B654"/>
<dbReference type="PROSITE" id="PS50995">
    <property type="entry name" value="HTH_MARR_2"/>
    <property type="match status" value="1"/>
</dbReference>
<keyword evidence="1" id="KW-0805">Transcription regulation</keyword>
<dbReference type="Gene3D" id="1.10.10.10">
    <property type="entry name" value="Winged helix-like DNA-binding domain superfamily/Winged helix DNA-binding domain"/>
    <property type="match status" value="1"/>
</dbReference>
<evidence type="ECO:0000256" key="2">
    <source>
        <dbReference type="ARBA" id="ARBA00023125"/>
    </source>
</evidence>
<dbReference type="GO" id="GO:0003677">
    <property type="term" value="F:DNA binding"/>
    <property type="evidence" value="ECO:0007669"/>
    <property type="project" value="UniProtKB-KW"/>
</dbReference>
<keyword evidence="2" id="KW-0238">DNA-binding</keyword>
<evidence type="ECO:0000256" key="1">
    <source>
        <dbReference type="ARBA" id="ARBA00023015"/>
    </source>
</evidence>
<name>A0A1E8B654_BACMY</name>
<dbReference type="PANTHER" id="PTHR42756:SF1">
    <property type="entry name" value="TRANSCRIPTIONAL REPRESSOR OF EMRAB OPERON"/>
    <property type="match status" value="1"/>
</dbReference>
<evidence type="ECO:0000313" key="5">
    <source>
        <dbReference type="EMBL" id="OFD77738.1"/>
    </source>
</evidence>
<dbReference type="InterPro" id="IPR023187">
    <property type="entry name" value="Tscrpt_reg_MarR-type_CS"/>
</dbReference>
<comment type="caution">
    <text evidence="5">The sequence shown here is derived from an EMBL/GenBank/DDBJ whole genome shotgun (WGS) entry which is preliminary data.</text>
</comment>
<dbReference type="SMART" id="SM00347">
    <property type="entry name" value="HTH_MARR"/>
    <property type="match status" value="1"/>
</dbReference>
<proteinExistence type="predicted"/>
<dbReference type="InterPro" id="IPR000835">
    <property type="entry name" value="HTH_MarR-typ"/>
</dbReference>
<reference evidence="5 6" key="1">
    <citation type="submission" date="2016-05" db="EMBL/GenBank/DDBJ databases">
        <title>Bacillus thuringiensis and Bacillus weihenstephanensis as novel biocontrol agents of wilt causing Verticillium species.</title>
        <authorList>
            <person name="Hollensteiner J."/>
            <person name="Wemheuer F."/>
            <person name="Harting R."/>
            <person name="Kolarzyk A."/>
            <person name="Diaz-Valerio S."/>
            <person name="Poehlein A."/>
            <person name="Brzuszkiewicz E."/>
            <person name="Nesemann K."/>
            <person name="Braus-Stromeyer S."/>
            <person name="Braus G."/>
            <person name="Daniel R."/>
            <person name="Liesegang H."/>
        </authorList>
    </citation>
    <scope>NUCLEOTIDE SEQUENCE [LARGE SCALE GENOMIC DNA]</scope>
    <source>
        <strain evidence="5 6">GOE8</strain>
    </source>
</reference>
<feature type="domain" description="HTH marR-type" evidence="4">
    <location>
        <begin position="1"/>
        <end position="138"/>
    </location>
</feature>
<dbReference type="PROSITE" id="PS01117">
    <property type="entry name" value="HTH_MARR_1"/>
    <property type="match status" value="1"/>
</dbReference>
<dbReference type="PANTHER" id="PTHR42756">
    <property type="entry name" value="TRANSCRIPTIONAL REGULATOR, MARR"/>
    <property type="match status" value="1"/>
</dbReference>
<dbReference type="InterPro" id="IPR036388">
    <property type="entry name" value="WH-like_DNA-bd_sf"/>
</dbReference>
<dbReference type="GO" id="GO:0003700">
    <property type="term" value="F:DNA-binding transcription factor activity"/>
    <property type="evidence" value="ECO:0007669"/>
    <property type="project" value="InterPro"/>
</dbReference>
<protein>
    <recommendedName>
        <fullName evidence="4">HTH marR-type domain-containing protein</fullName>
    </recommendedName>
</protein>
<dbReference type="SUPFAM" id="SSF46785">
    <property type="entry name" value="Winged helix' DNA-binding domain"/>
    <property type="match status" value="1"/>
</dbReference>
<dbReference type="PRINTS" id="PR00598">
    <property type="entry name" value="HTHMARR"/>
</dbReference>
<evidence type="ECO:0000256" key="3">
    <source>
        <dbReference type="ARBA" id="ARBA00023163"/>
    </source>
</evidence>
<dbReference type="Proteomes" id="UP000175706">
    <property type="component" value="Unassembled WGS sequence"/>
</dbReference>
<evidence type="ECO:0000313" key="6">
    <source>
        <dbReference type="Proteomes" id="UP000175706"/>
    </source>
</evidence>